<accession>A0A1Y3AV71</accession>
<sequence>MPGGQQIKVGLINWYGGVNRESRAKIYNISDITTREHRSEPGYYISMKCMNPKSTFLLDRDGKFPNETLFDLTVGVRRTFN</sequence>
<comment type="caution">
    <text evidence="1">The sequence shown here is derived from an EMBL/GenBank/DDBJ whole genome shotgun (WGS) entry which is preliminary data.</text>
</comment>
<reference evidence="1 2" key="1">
    <citation type="submission" date="2017-03" db="EMBL/GenBank/DDBJ databases">
        <title>Genome Survey of Euroglyphus maynei.</title>
        <authorList>
            <person name="Arlian L.G."/>
            <person name="Morgan M.S."/>
            <person name="Rider S.D."/>
        </authorList>
    </citation>
    <scope>NUCLEOTIDE SEQUENCE [LARGE SCALE GENOMIC DNA]</scope>
    <source>
        <strain evidence="1">Arlian Lab</strain>
        <tissue evidence="1">Whole body</tissue>
    </source>
</reference>
<evidence type="ECO:0000313" key="1">
    <source>
        <dbReference type="EMBL" id="OTF71563.1"/>
    </source>
</evidence>
<dbReference type="InterPro" id="IPR045325">
    <property type="entry name" value="TMEM70/TMEM186/TMEM223"/>
</dbReference>
<proteinExistence type="predicted"/>
<dbReference type="OrthoDB" id="5950063at2759"/>
<protein>
    <submittedName>
        <fullName evidence="1">Uncharacterized protein</fullName>
    </submittedName>
</protein>
<keyword evidence="2" id="KW-1185">Reference proteome</keyword>
<evidence type="ECO:0000313" key="2">
    <source>
        <dbReference type="Proteomes" id="UP000194236"/>
    </source>
</evidence>
<dbReference type="InterPro" id="IPR026100">
    <property type="entry name" value="Tmem223"/>
</dbReference>
<organism evidence="1 2">
    <name type="scientific">Euroglyphus maynei</name>
    <name type="common">Mayne's house dust mite</name>
    <dbReference type="NCBI Taxonomy" id="6958"/>
    <lineage>
        <taxon>Eukaryota</taxon>
        <taxon>Metazoa</taxon>
        <taxon>Ecdysozoa</taxon>
        <taxon>Arthropoda</taxon>
        <taxon>Chelicerata</taxon>
        <taxon>Arachnida</taxon>
        <taxon>Acari</taxon>
        <taxon>Acariformes</taxon>
        <taxon>Sarcoptiformes</taxon>
        <taxon>Astigmata</taxon>
        <taxon>Psoroptidia</taxon>
        <taxon>Analgoidea</taxon>
        <taxon>Pyroglyphidae</taxon>
        <taxon>Pyroglyphinae</taxon>
        <taxon>Euroglyphus</taxon>
    </lineage>
</organism>
<dbReference type="AlphaFoldDB" id="A0A1Y3AV71"/>
<dbReference type="PANTHER" id="PTHR14549:SF2">
    <property type="entry name" value="TRANSMEMBRANE PROTEIN 223"/>
    <property type="match status" value="1"/>
</dbReference>
<dbReference type="GO" id="GO:0005739">
    <property type="term" value="C:mitochondrion"/>
    <property type="evidence" value="ECO:0007669"/>
    <property type="project" value="TreeGrafter"/>
</dbReference>
<dbReference type="PANTHER" id="PTHR14549">
    <property type="entry name" value="TRANSMEMBRANE PROTEIN 223"/>
    <property type="match status" value="1"/>
</dbReference>
<name>A0A1Y3AV71_EURMA</name>
<dbReference type="EMBL" id="MUJZ01060364">
    <property type="protein sequence ID" value="OTF71563.1"/>
    <property type="molecule type" value="Genomic_DNA"/>
</dbReference>
<dbReference type="Proteomes" id="UP000194236">
    <property type="component" value="Unassembled WGS sequence"/>
</dbReference>
<dbReference type="Pfam" id="PF06979">
    <property type="entry name" value="TMEM70"/>
    <property type="match status" value="1"/>
</dbReference>
<gene>
    <name evidence="1" type="ORF">BLA29_006458</name>
</gene>